<evidence type="ECO:0000256" key="6">
    <source>
        <dbReference type="SAM" id="Phobius"/>
    </source>
</evidence>
<evidence type="ECO:0000256" key="5">
    <source>
        <dbReference type="ARBA" id="ARBA00023012"/>
    </source>
</evidence>
<keyword evidence="4" id="KW-0418">Kinase</keyword>
<dbReference type="CDD" id="cd00082">
    <property type="entry name" value="HisKA"/>
    <property type="match status" value="1"/>
</dbReference>
<name>A0ABS8DEN4_9FIRM</name>
<keyword evidence="6" id="KW-1133">Transmembrane helix</keyword>
<keyword evidence="5" id="KW-0902">Two-component regulatory system</keyword>
<dbReference type="InterPro" id="IPR036097">
    <property type="entry name" value="HisK_dim/P_sf"/>
</dbReference>
<evidence type="ECO:0000256" key="2">
    <source>
        <dbReference type="ARBA" id="ARBA00012438"/>
    </source>
</evidence>
<proteinExistence type="predicted"/>
<dbReference type="EMBL" id="JAJCIS010000002">
    <property type="protein sequence ID" value="MCB7386871.1"/>
    <property type="molecule type" value="Genomic_DNA"/>
</dbReference>
<dbReference type="Pfam" id="PF00512">
    <property type="entry name" value="HisKA"/>
    <property type="match status" value="1"/>
</dbReference>
<dbReference type="RefSeq" id="WP_227183374.1">
    <property type="nucleotide sequence ID" value="NZ_JAJCIQ010000002.1"/>
</dbReference>
<reference evidence="8 9" key="1">
    <citation type="submission" date="2021-10" db="EMBL/GenBank/DDBJ databases">
        <title>Collection of gut derived symbiotic bacterial strains cultured from healthy donors.</title>
        <authorList>
            <person name="Lin H."/>
            <person name="Littmann E."/>
            <person name="Kohout C."/>
            <person name="Pamer E.G."/>
        </authorList>
    </citation>
    <scope>NUCLEOTIDE SEQUENCE [LARGE SCALE GENOMIC DNA]</scope>
    <source>
        <strain evidence="8 9">DFI.1.165</strain>
    </source>
</reference>
<dbReference type="PROSITE" id="PS50109">
    <property type="entry name" value="HIS_KIN"/>
    <property type="match status" value="1"/>
</dbReference>
<dbReference type="SUPFAM" id="SSF47384">
    <property type="entry name" value="Homodimeric domain of signal transducing histidine kinase"/>
    <property type="match status" value="1"/>
</dbReference>
<evidence type="ECO:0000256" key="3">
    <source>
        <dbReference type="ARBA" id="ARBA00022679"/>
    </source>
</evidence>
<evidence type="ECO:0000313" key="8">
    <source>
        <dbReference type="EMBL" id="MCB7386871.1"/>
    </source>
</evidence>
<keyword evidence="3" id="KW-0808">Transferase</keyword>
<dbReference type="InterPro" id="IPR003661">
    <property type="entry name" value="HisK_dim/P_dom"/>
</dbReference>
<evidence type="ECO:0000256" key="4">
    <source>
        <dbReference type="ARBA" id="ARBA00022777"/>
    </source>
</evidence>
<dbReference type="Proteomes" id="UP001299546">
    <property type="component" value="Unassembled WGS sequence"/>
</dbReference>
<dbReference type="EC" id="2.7.13.3" evidence="2"/>
<comment type="caution">
    <text evidence="8">The sequence shown here is derived from an EMBL/GenBank/DDBJ whole genome shotgun (WGS) entry which is preliminary data.</text>
</comment>
<dbReference type="InterPro" id="IPR036890">
    <property type="entry name" value="HATPase_C_sf"/>
</dbReference>
<comment type="catalytic activity">
    <reaction evidence="1">
        <text>ATP + protein L-histidine = ADP + protein N-phospho-L-histidine.</text>
        <dbReference type="EC" id="2.7.13.3"/>
    </reaction>
</comment>
<organism evidence="8 9">
    <name type="scientific">Bariatricus massiliensis</name>
    <dbReference type="NCBI Taxonomy" id="1745713"/>
    <lineage>
        <taxon>Bacteria</taxon>
        <taxon>Bacillati</taxon>
        <taxon>Bacillota</taxon>
        <taxon>Clostridia</taxon>
        <taxon>Lachnospirales</taxon>
        <taxon>Lachnospiraceae</taxon>
        <taxon>Bariatricus</taxon>
    </lineage>
</organism>
<feature type="transmembrane region" description="Helical" evidence="6">
    <location>
        <begin position="7"/>
        <end position="32"/>
    </location>
</feature>
<gene>
    <name evidence="8" type="ORF">LIZ65_06180</name>
</gene>
<dbReference type="SMART" id="SM00388">
    <property type="entry name" value="HisKA"/>
    <property type="match status" value="1"/>
</dbReference>
<protein>
    <recommendedName>
        <fullName evidence="2">histidine kinase</fullName>
        <ecNumber evidence="2">2.7.13.3</ecNumber>
    </recommendedName>
</protein>
<dbReference type="PANTHER" id="PTHR43047">
    <property type="entry name" value="TWO-COMPONENT HISTIDINE PROTEIN KINASE"/>
    <property type="match status" value="1"/>
</dbReference>
<dbReference type="Gene3D" id="1.10.287.130">
    <property type="match status" value="1"/>
</dbReference>
<feature type="transmembrane region" description="Helical" evidence="6">
    <location>
        <begin position="155"/>
        <end position="175"/>
    </location>
</feature>
<keyword evidence="6" id="KW-0472">Membrane</keyword>
<keyword evidence="9" id="KW-1185">Reference proteome</keyword>
<evidence type="ECO:0000313" key="9">
    <source>
        <dbReference type="Proteomes" id="UP001299546"/>
    </source>
</evidence>
<evidence type="ECO:0000259" key="7">
    <source>
        <dbReference type="PROSITE" id="PS50109"/>
    </source>
</evidence>
<dbReference type="InterPro" id="IPR005467">
    <property type="entry name" value="His_kinase_dom"/>
</dbReference>
<dbReference type="SUPFAM" id="SSF55874">
    <property type="entry name" value="ATPase domain of HSP90 chaperone/DNA topoisomerase II/histidine kinase"/>
    <property type="match status" value="1"/>
</dbReference>
<evidence type="ECO:0000256" key="1">
    <source>
        <dbReference type="ARBA" id="ARBA00000085"/>
    </source>
</evidence>
<sequence>MKIKKKWLGILAPAFLSILFCLISIVALISMIHMQGNARVVNYTGIVRGATQRLVKQELYGYDNEELVDYLDSLLVELSTGDGENQLTRLPDEVFQSTVAQMQEAWTNIKEEIRNVRQDGDKQRLFELSEEYFNLADQAVSAAERYSEQSVNDSIGILIWLNVGFIVLGILYWAARRRQSKVQGALERAESANHAKSEFFSRMSHEIRTPMNGIIGMTAIAKKSTQDSEKVTDCLEKIELSASYLMMLLNDVLDMSRIESGKMELEFQAFELKEMFEQISVMFRGKAEESGVKLVIKYDSVSAAQIVGDKLRLSQVLVNLVSNAIKFTPAGEPLLWRRDRKT</sequence>
<feature type="domain" description="Histidine kinase" evidence="7">
    <location>
        <begin position="202"/>
        <end position="342"/>
    </location>
</feature>
<accession>A0ABS8DEN4</accession>
<dbReference type="Gene3D" id="3.30.565.10">
    <property type="entry name" value="Histidine kinase-like ATPase, C-terminal domain"/>
    <property type="match status" value="1"/>
</dbReference>
<keyword evidence="6" id="KW-0812">Transmembrane</keyword>